<dbReference type="PROSITE" id="PS50102">
    <property type="entry name" value="RRM"/>
    <property type="match status" value="1"/>
</dbReference>
<organism evidence="5 6">
    <name type="scientific">Streblomastix strix</name>
    <dbReference type="NCBI Taxonomy" id="222440"/>
    <lineage>
        <taxon>Eukaryota</taxon>
        <taxon>Metamonada</taxon>
        <taxon>Preaxostyla</taxon>
        <taxon>Oxymonadida</taxon>
        <taxon>Streblomastigidae</taxon>
        <taxon>Streblomastix</taxon>
    </lineage>
</organism>
<dbReference type="CDD" id="cd00590">
    <property type="entry name" value="RRM_SF"/>
    <property type="match status" value="1"/>
</dbReference>
<dbReference type="InterPro" id="IPR000504">
    <property type="entry name" value="RRM_dom"/>
</dbReference>
<dbReference type="SMART" id="SM00360">
    <property type="entry name" value="RRM"/>
    <property type="match status" value="1"/>
</dbReference>
<dbReference type="SUPFAM" id="SSF54928">
    <property type="entry name" value="RNA-binding domain, RBD"/>
    <property type="match status" value="1"/>
</dbReference>
<dbReference type="InterPro" id="IPR035979">
    <property type="entry name" value="RBD_domain_sf"/>
</dbReference>
<proteinExistence type="predicted"/>
<reference evidence="5 6" key="1">
    <citation type="submission" date="2019-03" db="EMBL/GenBank/DDBJ databases">
        <title>Single cell metagenomics reveals metabolic interactions within the superorganism composed of flagellate Streblomastix strix and complex community of Bacteroidetes bacteria on its surface.</title>
        <authorList>
            <person name="Treitli S.C."/>
            <person name="Kolisko M."/>
            <person name="Husnik F."/>
            <person name="Keeling P."/>
            <person name="Hampl V."/>
        </authorList>
    </citation>
    <scope>NUCLEOTIDE SEQUENCE [LARGE SCALE GENOMIC DNA]</scope>
    <source>
        <strain evidence="5">ST1C</strain>
    </source>
</reference>
<comment type="caution">
    <text evidence="5">The sequence shown here is derived from an EMBL/GenBank/DDBJ whole genome shotgun (WGS) entry which is preliminary data.</text>
</comment>
<name>A0A5J4VBT0_9EUKA</name>
<dbReference type="InterPro" id="IPR050502">
    <property type="entry name" value="Euk_RNA-bind_prot"/>
</dbReference>
<evidence type="ECO:0000313" key="6">
    <source>
        <dbReference type="Proteomes" id="UP000324800"/>
    </source>
</evidence>
<sequence length="116" mass="12916">MNPQQSSSKSSESDQNQESSNNQNKSSIKPLQLIVRNLNYKTGEEQLRQLFASIGSVISVFIPVTSGRGRGYGFVTMEDEESANKCILKLDGIEVDGRKLKLKTMALLFLILCEMN</sequence>
<accession>A0A5J4VBT0</accession>
<dbReference type="Gene3D" id="3.30.70.330">
    <property type="match status" value="1"/>
</dbReference>
<evidence type="ECO:0000256" key="2">
    <source>
        <dbReference type="PROSITE-ProRule" id="PRU00176"/>
    </source>
</evidence>
<dbReference type="GO" id="GO:0005634">
    <property type="term" value="C:nucleus"/>
    <property type="evidence" value="ECO:0007669"/>
    <property type="project" value="TreeGrafter"/>
</dbReference>
<dbReference type="EMBL" id="SNRW01008206">
    <property type="protein sequence ID" value="KAA6379897.1"/>
    <property type="molecule type" value="Genomic_DNA"/>
</dbReference>
<dbReference type="GO" id="GO:0003729">
    <property type="term" value="F:mRNA binding"/>
    <property type="evidence" value="ECO:0007669"/>
    <property type="project" value="TreeGrafter"/>
</dbReference>
<feature type="compositionally biased region" description="Low complexity" evidence="3">
    <location>
        <begin position="1"/>
        <end position="27"/>
    </location>
</feature>
<evidence type="ECO:0000313" key="5">
    <source>
        <dbReference type="EMBL" id="KAA6379897.1"/>
    </source>
</evidence>
<evidence type="ECO:0000259" key="4">
    <source>
        <dbReference type="PROSITE" id="PS50102"/>
    </source>
</evidence>
<evidence type="ECO:0000256" key="1">
    <source>
        <dbReference type="ARBA" id="ARBA00022884"/>
    </source>
</evidence>
<gene>
    <name evidence="5" type="ORF">EZS28_024574</name>
</gene>
<dbReference type="Pfam" id="PF00076">
    <property type="entry name" value="RRM_1"/>
    <property type="match status" value="1"/>
</dbReference>
<dbReference type="PANTHER" id="PTHR48025:SF1">
    <property type="entry name" value="RRM DOMAIN-CONTAINING PROTEIN"/>
    <property type="match status" value="1"/>
</dbReference>
<evidence type="ECO:0000256" key="3">
    <source>
        <dbReference type="SAM" id="MobiDB-lite"/>
    </source>
</evidence>
<dbReference type="InterPro" id="IPR012677">
    <property type="entry name" value="Nucleotide-bd_a/b_plait_sf"/>
</dbReference>
<keyword evidence="1 2" id="KW-0694">RNA-binding</keyword>
<dbReference type="PANTHER" id="PTHR48025">
    <property type="entry name" value="OS02G0815200 PROTEIN"/>
    <property type="match status" value="1"/>
</dbReference>
<dbReference type="AlphaFoldDB" id="A0A5J4VBT0"/>
<protein>
    <recommendedName>
        <fullName evidence="4">RRM domain-containing protein</fullName>
    </recommendedName>
</protein>
<dbReference type="Proteomes" id="UP000324800">
    <property type="component" value="Unassembled WGS sequence"/>
</dbReference>
<feature type="domain" description="RRM" evidence="4">
    <location>
        <begin position="31"/>
        <end position="107"/>
    </location>
</feature>
<feature type="region of interest" description="Disordered" evidence="3">
    <location>
        <begin position="1"/>
        <end position="28"/>
    </location>
</feature>
<dbReference type="OrthoDB" id="4207594at2759"/>